<dbReference type="AlphaFoldDB" id="B0XWF1"/>
<sequence length="151" mass="17257">MGNERGISAGNKRLIIERHTAALYRWRTSSEGGGGRQIPIEPSRPRQTWNGQAKLDADERETLNLKVAGSTPAFGFPFCSATFFPHHCLDYQHRPPLSTHAALFQRYGSCSKQVQTRSRNRKSWLQQTKYSVDGTLSPDQSKRYFTRRRSD</sequence>
<evidence type="ECO:0000313" key="1">
    <source>
        <dbReference type="EMBL" id="EDP52404.1"/>
    </source>
</evidence>
<proteinExistence type="predicted"/>
<name>B0XWF1_ASPFC</name>
<evidence type="ECO:0000313" key="2">
    <source>
        <dbReference type="Proteomes" id="UP000001699"/>
    </source>
</evidence>
<accession>B0XWF1</accession>
<protein>
    <submittedName>
        <fullName evidence="1">Uncharacterized protein</fullName>
    </submittedName>
</protein>
<organism evidence="1 2">
    <name type="scientific">Aspergillus fumigatus (strain CBS 144.89 / FGSC A1163 / CEA10)</name>
    <name type="common">Neosartorya fumigata</name>
    <dbReference type="NCBI Taxonomy" id="451804"/>
    <lineage>
        <taxon>Eukaryota</taxon>
        <taxon>Fungi</taxon>
        <taxon>Dikarya</taxon>
        <taxon>Ascomycota</taxon>
        <taxon>Pezizomycotina</taxon>
        <taxon>Eurotiomycetes</taxon>
        <taxon>Eurotiomycetidae</taxon>
        <taxon>Eurotiales</taxon>
        <taxon>Aspergillaceae</taxon>
        <taxon>Aspergillus</taxon>
        <taxon>Aspergillus subgen. Fumigati</taxon>
    </lineage>
</organism>
<dbReference type="EMBL" id="DS499596">
    <property type="protein sequence ID" value="EDP52404.1"/>
    <property type="molecule type" value="Genomic_DNA"/>
</dbReference>
<reference evidence="1 2" key="1">
    <citation type="journal article" date="2008" name="PLoS Genet.">
        <title>Genomic islands in the pathogenic filamentous fungus Aspergillus fumigatus.</title>
        <authorList>
            <person name="Fedorova N.D."/>
            <person name="Khaldi N."/>
            <person name="Joardar V.S."/>
            <person name="Maiti R."/>
            <person name="Amedeo P."/>
            <person name="Anderson M.J."/>
            <person name="Crabtree J."/>
            <person name="Silva J.C."/>
            <person name="Badger J.H."/>
            <person name="Albarraq A."/>
            <person name="Angiuoli S."/>
            <person name="Bussey H."/>
            <person name="Bowyer P."/>
            <person name="Cotty P.J."/>
            <person name="Dyer P.S."/>
            <person name="Egan A."/>
            <person name="Galens K."/>
            <person name="Fraser-Liggett C.M."/>
            <person name="Haas B.J."/>
            <person name="Inman J.M."/>
            <person name="Kent R."/>
            <person name="Lemieux S."/>
            <person name="Malavazi I."/>
            <person name="Orvis J."/>
            <person name="Roemer T."/>
            <person name="Ronning C.M."/>
            <person name="Sundaram J.P."/>
            <person name="Sutton G."/>
            <person name="Turner G."/>
            <person name="Venter J.C."/>
            <person name="White O.R."/>
            <person name="Whitty B.R."/>
            <person name="Youngman P."/>
            <person name="Wolfe K.H."/>
            <person name="Goldman G.H."/>
            <person name="Wortman J.R."/>
            <person name="Jiang B."/>
            <person name="Denning D.W."/>
            <person name="Nierman W.C."/>
        </authorList>
    </citation>
    <scope>NUCLEOTIDE SEQUENCE [LARGE SCALE GENOMIC DNA]</scope>
    <source>
        <strain evidence="2">CBS 144.89 / FGSC A1163 / CEA10</strain>
    </source>
</reference>
<dbReference type="VEuPathDB" id="FungiDB:AFUB_035680"/>
<dbReference type="HOGENOM" id="CLU_1731001_0_0_1"/>
<dbReference type="Proteomes" id="UP000001699">
    <property type="component" value="Unassembled WGS sequence"/>
</dbReference>
<keyword evidence="2" id="KW-1185">Reference proteome</keyword>
<gene>
    <name evidence="1" type="ORF">AFUB_035680</name>
</gene>